<gene>
    <name evidence="1" type="ORF">SB48_HM08orf01313</name>
</gene>
<keyword evidence="2" id="KW-1185">Reference proteome</keyword>
<proteinExistence type="predicted"/>
<dbReference type="AlphaFoldDB" id="A0AAN0T4G0"/>
<protein>
    <submittedName>
        <fullName evidence="1">Uncharacterized protein</fullName>
    </submittedName>
</protein>
<sequence length="57" mass="6607">MSNHKLHTGHLEHLFLLFYRTEIGLSTAYFPFSPKIKILRYFLTEKGDAPTCKHADA</sequence>
<accession>A0AAN0T4G0</accession>
<evidence type="ECO:0000313" key="2">
    <source>
        <dbReference type="Proteomes" id="UP000032024"/>
    </source>
</evidence>
<dbReference type="Proteomes" id="UP000032024">
    <property type="component" value="Chromosome"/>
</dbReference>
<evidence type="ECO:0000313" key="1">
    <source>
        <dbReference type="EMBL" id="AJO21649.1"/>
    </source>
</evidence>
<dbReference type="EMBL" id="CP010525">
    <property type="protein sequence ID" value="AJO21649.1"/>
    <property type="molecule type" value="Genomic_DNA"/>
</dbReference>
<organism evidence="1 2">
    <name type="scientific">Heyndrickxia coagulans</name>
    <name type="common">Weizmannia coagulans</name>
    <dbReference type="NCBI Taxonomy" id="1398"/>
    <lineage>
        <taxon>Bacteria</taxon>
        <taxon>Bacillati</taxon>
        <taxon>Bacillota</taxon>
        <taxon>Bacilli</taxon>
        <taxon>Bacillales</taxon>
        <taxon>Bacillaceae</taxon>
        <taxon>Heyndrickxia</taxon>
    </lineage>
</organism>
<reference evidence="2" key="1">
    <citation type="submission" date="2015-01" db="EMBL/GenBank/DDBJ databases">
        <title>Comparative genome analysis of Bacillus coagulans HM-08, Clostridium butyricum HM-68, Bacillus subtilis HM-66 and Bacillus paralicheniformis BL-09.</title>
        <authorList>
            <person name="Zhang H."/>
        </authorList>
    </citation>
    <scope>NUCLEOTIDE SEQUENCE [LARGE SCALE GENOMIC DNA]</scope>
    <source>
        <strain evidence="2">HM-08</strain>
    </source>
</reference>
<name>A0AAN0T4G0_HEYCO</name>